<dbReference type="InterPro" id="IPR050962">
    <property type="entry name" value="Phosphate-bind_PstS"/>
</dbReference>
<organism evidence="4 5">
    <name type="scientific">Actinomyces oris</name>
    <dbReference type="NCBI Taxonomy" id="544580"/>
    <lineage>
        <taxon>Bacteria</taxon>
        <taxon>Bacillati</taxon>
        <taxon>Actinomycetota</taxon>
        <taxon>Actinomycetes</taxon>
        <taxon>Actinomycetales</taxon>
        <taxon>Actinomycetaceae</taxon>
        <taxon>Actinomyces</taxon>
    </lineage>
</organism>
<dbReference type="RefSeq" id="WP_178388026.1">
    <property type="nucleotide sequence ID" value="NZ_MSKK01000045.1"/>
</dbReference>
<feature type="chain" id="PRO_5038556325" evidence="2">
    <location>
        <begin position="22"/>
        <end position="168"/>
    </location>
</feature>
<evidence type="ECO:0000313" key="4">
    <source>
        <dbReference type="EMBL" id="OLO44741.1"/>
    </source>
</evidence>
<reference evidence="4 5" key="1">
    <citation type="submission" date="2016-12" db="EMBL/GenBank/DDBJ databases">
        <title>Genomic comparison of strains in the 'Actinomyces naeslundii' group.</title>
        <authorList>
            <person name="Mughal S.R."/>
            <person name="Do T."/>
            <person name="Gilbert S.C."/>
            <person name="Witherden E.A."/>
            <person name="Didelot X."/>
            <person name="Beighton D."/>
        </authorList>
    </citation>
    <scope>NUCLEOTIDE SEQUENCE [LARGE SCALE GENOMIC DNA]</scope>
    <source>
        <strain evidence="4 5">R21091</strain>
    </source>
</reference>
<dbReference type="Proteomes" id="UP000186471">
    <property type="component" value="Unassembled WGS sequence"/>
</dbReference>
<evidence type="ECO:0000259" key="3">
    <source>
        <dbReference type="Pfam" id="PF12849"/>
    </source>
</evidence>
<feature type="signal peptide" evidence="2">
    <location>
        <begin position="1"/>
        <end position="21"/>
    </location>
</feature>
<dbReference type="PANTHER" id="PTHR42996">
    <property type="entry name" value="PHOSPHATE-BINDING PROTEIN PSTS"/>
    <property type="match status" value="1"/>
</dbReference>
<dbReference type="PROSITE" id="PS51318">
    <property type="entry name" value="TAT"/>
    <property type="match status" value="1"/>
</dbReference>
<evidence type="ECO:0000256" key="2">
    <source>
        <dbReference type="SAM" id="SignalP"/>
    </source>
</evidence>
<sequence>MLLTRRGALGALSVATLTALTACGRDAGAPDPNASSDLVGEIRGAGATSQSDAQDAWMNTFMGANLRATVDYAGGGSGAGRTKLVEGAIDFAGTDTPMTVDEISRIGGAVELPLYISPIAVAYNLPGFTGESHVNMTGEVLAKVLSGAITRWNDPALAALNPGAALPD</sequence>
<accession>A0A1Q8V9F9</accession>
<name>A0A1Q8V9F9_9ACTO</name>
<dbReference type="AlphaFoldDB" id="A0A1Q8V9F9"/>
<keyword evidence="2" id="KW-0732">Signal</keyword>
<comment type="caution">
    <text evidence="4">The sequence shown here is derived from an EMBL/GenBank/DDBJ whole genome shotgun (WGS) entry which is preliminary data.</text>
</comment>
<dbReference type="PANTHER" id="PTHR42996:SF1">
    <property type="entry name" value="PHOSPHATE-BINDING PROTEIN PSTS"/>
    <property type="match status" value="1"/>
</dbReference>
<dbReference type="Pfam" id="PF12849">
    <property type="entry name" value="PBP_like_2"/>
    <property type="match status" value="1"/>
</dbReference>
<evidence type="ECO:0000256" key="1">
    <source>
        <dbReference type="ARBA" id="ARBA00008725"/>
    </source>
</evidence>
<dbReference type="InterPro" id="IPR006311">
    <property type="entry name" value="TAT_signal"/>
</dbReference>
<dbReference type="PROSITE" id="PS51257">
    <property type="entry name" value="PROKAR_LIPOPROTEIN"/>
    <property type="match status" value="1"/>
</dbReference>
<dbReference type="InterPro" id="IPR024370">
    <property type="entry name" value="PBP_domain"/>
</dbReference>
<dbReference type="EMBL" id="MSKK01000045">
    <property type="protein sequence ID" value="OLO44741.1"/>
    <property type="molecule type" value="Genomic_DNA"/>
</dbReference>
<comment type="similarity">
    <text evidence="1">Belongs to the PstS family.</text>
</comment>
<dbReference type="Gene3D" id="3.40.190.10">
    <property type="entry name" value="Periplasmic binding protein-like II"/>
    <property type="match status" value="1"/>
</dbReference>
<gene>
    <name evidence="4" type="ORF">BKH31_10770</name>
</gene>
<protein>
    <submittedName>
        <fullName evidence="4">Phosphate ABC transporter substrate-binding protein</fullName>
    </submittedName>
</protein>
<proteinExistence type="inferred from homology"/>
<dbReference type="SUPFAM" id="SSF53850">
    <property type="entry name" value="Periplasmic binding protein-like II"/>
    <property type="match status" value="1"/>
</dbReference>
<feature type="domain" description="PBP" evidence="3">
    <location>
        <begin position="33"/>
        <end position="158"/>
    </location>
</feature>
<feature type="non-terminal residue" evidence="4">
    <location>
        <position position="168"/>
    </location>
</feature>
<evidence type="ECO:0000313" key="5">
    <source>
        <dbReference type="Proteomes" id="UP000186471"/>
    </source>
</evidence>